<dbReference type="Proteomes" id="UP001260188">
    <property type="component" value="Unassembled WGS sequence"/>
</dbReference>
<organism evidence="1 2">
    <name type="scientific">Microbacterium paludicola</name>
    <dbReference type="NCBI Taxonomy" id="300019"/>
    <lineage>
        <taxon>Bacteria</taxon>
        <taxon>Bacillati</taxon>
        <taxon>Actinomycetota</taxon>
        <taxon>Actinomycetes</taxon>
        <taxon>Micrococcales</taxon>
        <taxon>Microbacteriaceae</taxon>
        <taxon>Microbacterium</taxon>
    </lineage>
</organism>
<evidence type="ECO:0000313" key="2">
    <source>
        <dbReference type="Proteomes" id="UP001260188"/>
    </source>
</evidence>
<proteinExistence type="predicted"/>
<comment type="caution">
    <text evidence="1">The sequence shown here is derived from an EMBL/GenBank/DDBJ whole genome shotgun (WGS) entry which is preliminary data.</text>
</comment>
<evidence type="ECO:0008006" key="3">
    <source>
        <dbReference type="Google" id="ProtNLM"/>
    </source>
</evidence>
<name>A0ABU1HZK1_9MICO</name>
<dbReference type="EMBL" id="JAVIZA010000001">
    <property type="protein sequence ID" value="MDR6167066.1"/>
    <property type="molecule type" value="Genomic_DNA"/>
</dbReference>
<sequence>MSGVRMPPAGWRQRADAAVARGESLDRLIPRVLLDSPISQFGARIGTAFGFAWGTLWSTGRVERRHGLWVFRGMPGWTFGRGGVCVGSCFLTGEREPSERILTHEAVHARQWRRYGMLMPLLYLIAGRDPLRNRFEIDAGLADGNYIPRRAESR</sequence>
<evidence type="ECO:0000313" key="1">
    <source>
        <dbReference type="EMBL" id="MDR6167066.1"/>
    </source>
</evidence>
<keyword evidence="2" id="KW-1185">Reference proteome</keyword>
<gene>
    <name evidence="1" type="ORF">QE367_001270</name>
</gene>
<accession>A0ABU1HZK1</accession>
<reference evidence="1 2" key="1">
    <citation type="submission" date="2023-08" db="EMBL/GenBank/DDBJ databases">
        <title>Functional and genomic diversity of the sorghum phyllosphere microbiome.</title>
        <authorList>
            <person name="Shade A."/>
        </authorList>
    </citation>
    <scope>NUCLEOTIDE SEQUENCE [LARGE SCALE GENOMIC DNA]</scope>
    <source>
        <strain evidence="1 2">SORGH_AS_0919</strain>
    </source>
</reference>
<protein>
    <recommendedName>
        <fullName evidence="3">Fe-S oxidoreductase</fullName>
    </recommendedName>
</protein>